<dbReference type="InterPro" id="IPR044428">
    <property type="entry name" value="SETD3_SET"/>
</dbReference>
<dbReference type="GO" id="GO:0032259">
    <property type="term" value="P:methylation"/>
    <property type="evidence" value="ECO:0007669"/>
    <property type="project" value="UniProtKB-KW"/>
</dbReference>
<dbReference type="Proteomes" id="UP000095280">
    <property type="component" value="Unplaced"/>
</dbReference>
<dbReference type="InterPro" id="IPR001214">
    <property type="entry name" value="SET_dom"/>
</dbReference>
<dbReference type="GO" id="GO:0005737">
    <property type="term" value="C:cytoplasm"/>
    <property type="evidence" value="ECO:0007669"/>
    <property type="project" value="UniProtKB-SubCell"/>
</dbReference>
<dbReference type="InterPro" id="IPR050600">
    <property type="entry name" value="SETD3_SETD6_MTase"/>
</dbReference>
<name>A0A1I8HNA9_9PLAT</name>
<dbReference type="EC" id="2.1.1.85" evidence="7"/>
<evidence type="ECO:0000256" key="1">
    <source>
        <dbReference type="ARBA" id="ARBA00004496"/>
    </source>
</evidence>
<dbReference type="Pfam" id="PF00856">
    <property type="entry name" value="SET"/>
    <property type="match status" value="1"/>
</dbReference>
<dbReference type="PROSITE" id="PS51565">
    <property type="entry name" value="SAM_MT85_SETD3"/>
    <property type="match status" value="1"/>
</dbReference>
<dbReference type="GO" id="GO:0018064">
    <property type="term" value="F:protein-L-histidine N-tele-methyltransferase activity"/>
    <property type="evidence" value="ECO:0007669"/>
    <property type="project" value="UniProtKB-EC"/>
</dbReference>
<dbReference type="InterPro" id="IPR015353">
    <property type="entry name" value="Rubisco_LSMT_subst-bd"/>
</dbReference>
<organism evidence="10 11">
    <name type="scientific">Macrostomum lignano</name>
    <dbReference type="NCBI Taxonomy" id="282301"/>
    <lineage>
        <taxon>Eukaryota</taxon>
        <taxon>Metazoa</taxon>
        <taxon>Spiralia</taxon>
        <taxon>Lophotrochozoa</taxon>
        <taxon>Platyhelminthes</taxon>
        <taxon>Rhabditophora</taxon>
        <taxon>Macrostomorpha</taxon>
        <taxon>Macrostomida</taxon>
        <taxon>Macrostomidae</taxon>
        <taxon>Macrostomum</taxon>
    </lineage>
</organism>
<dbReference type="SUPFAM" id="SSF82199">
    <property type="entry name" value="SET domain"/>
    <property type="match status" value="1"/>
</dbReference>
<evidence type="ECO:0000256" key="5">
    <source>
        <dbReference type="ARBA" id="ARBA00022691"/>
    </source>
</evidence>
<feature type="domain" description="Rubisco LSMT substrate-binding" evidence="9">
    <location>
        <begin position="351"/>
        <end position="411"/>
    </location>
</feature>
<evidence type="ECO:0000259" key="8">
    <source>
        <dbReference type="Pfam" id="PF00856"/>
    </source>
</evidence>
<keyword evidence="10" id="KW-1185">Reference proteome</keyword>
<dbReference type="Gene3D" id="3.90.1420.10">
    <property type="entry name" value="Rubisco LSMT, substrate-binding domain"/>
    <property type="match status" value="1"/>
</dbReference>
<dbReference type="SUPFAM" id="SSF81822">
    <property type="entry name" value="RuBisCo LSMT C-terminal, substrate-binding domain"/>
    <property type="match status" value="1"/>
</dbReference>
<sequence>MALEVIHKKLIQLCAPNDLPSPGELQSTFEEFGAALDKLNEIENGIGQPMLNSTETDRLGQLSELRQHVASASGGFVSSGIGFANFGLQGVGLRAEEDVKAGQLLLKVPRSQMLTHTDALLCPAWRAVRLSDDPMCQRMPNACLALYLLHHLSLGPASPHSAYLNSLPTGIAPVCLSSTPTVYRRLSVQPTVRERILIELRNTCRQYLYFYRLFSQIRSTSSDANLLPLAKSGCFTYAAYRWAVSMVMSRNNAVPMTGNNGDGLSNNGTGTELALVPLWDMGNHRFGQMSTDYSQEDSCLVFYAMEDAPAGSQLYFMYGRRSNADFFLYSGFSLEPGENPYDTADLRLGLNPKDRLIEAKTRQLQALGLERSQLFHLPVSDPIQPSVLAFARLICAQSDEEVSMAVHSSPDLNRRAGQFLVNRFRLLAGPSAAAVSSDNDHPLDDVDRFLAGERAKFQLLVAAYERWTESDQVK</sequence>
<keyword evidence="4 7" id="KW-0808">Transferase</keyword>
<comment type="similarity">
    <text evidence="7">Belongs to the class V-like SAM-binding methyltransferase superfamily. SETD3 actin-histidine methyltransferase family.</text>
</comment>
<dbReference type="InterPro" id="IPR025785">
    <property type="entry name" value="SETD3"/>
</dbReference>
<dbReference type="GO" id="GO:0016279">
    <property type="term" value="F:protein-lysine N-methyltransferase activity"/>
    <property type="evidence" value="ECO:0007669"/>
    <property type="project" value="TreeGrafter"/>
</dbReference>
<dbReference type="CDD" id="cd19176">
    <property type="entry name" value="SET_SETD3"/>
    <property type="match status" value="1"/>
</dbReference>
<dbReference type="PANTHER" id="PTHR13271">
    <property type="entry name" value="UNCHARACTERIZED PUTATIVE METHYLTRANSFERASE"/>
    <property type="match status" value="1"/>
</dbReference>
<dbReference type="Gene3D" id="3.90.1410.10">
    <property type="entry name" value="set domain protein methyltransferase, domain 1"/>
    <property type="match status" value="1"/>
</dbReference>
<evidence type="ECO:0000259" key="9">
    <source>
        <dbReference type="Pfam" id="PF09273"/>
    </source>
</evidence>
<dbReference type="Pfam" id="PF09273">
    <property type="entry name" value="Rubis-subs-bind"/>
    <property type="match status" value="1"/>
</dbReference>
<comment type="subcellular location">
    <subcellularLocation>
        <location evidence="1">Cytoplasm</location>
    </subcellularLocation>
</comment>
<evidence type="ECO:0000256" key="3">
    <source>
        <dbReference type="ARBA" id="ARBA00022603"/>
    </source>
</evidence>
<evidence type="ECO:0000256" key="7">
    <source>
        <dbReference type="PROSITE-ProRule" id="PRU00898"/>
    </source>
</evidence>
<feature type="domain" description="SET" evidence="8">
    <location>
        <begin position="90"/>
        <end position="319"/>
    </location>
</feature>
<evidence type="ECO:0000256" key="6">
    <source>
        <dbReference type="ARBA" id="ARBA00023203"/>
    </source>
</evidence>
<dbReference type="InterPro" id="IPR036464">
    <property type="entry name" value="Rubisco_LSMT_subst-bd_sf"/>
</dbReference>
<dbReference type="AlphaFoldDB" id="A0A1I8HNA9"/>
<evidence type="ECO:0000313" key="10">
    <source>
        <dbReference type="Proteomes" id="UP000095280"/>
    </source>
</evidence>
<dbReference type="InterPro" id="IPR046341">
    <property type="entry name" value="SET_dom_sf"/>
</dbReference>
<evidence type="ECO:0000256" key="4">
    <source>
        <dbReference type="ARBA" id="ARBA00022679"/>
    </source>
</evidence>
<accession>A0A1I8HNA9</accession>
<keyword evidence="6" id="KW-0009">Actin-binding</keyword>
<reference evidence="11" key="1">
    <citation type="submission" date="2016-11" db="UniProtKB">
        <authorList>
            <consortium name="WormBaseParasite"/>
        </authorList>
    </citation>
    <scope>IDENTIFICATION</scope>
</reference>
<proteinExistence type="inferred from homology"/>
<evidence type="ECO:0000256" key="2">
    <source>
        <dbReference type="ARBA" id="ARBA00022490"/>
    </source>
</evidence>
<keyword evidence="5 7" id="KW-0949">S-adenosyl-L-methionine</keyword>
<keyword evidence="3 7" id="KW-0489">Methyltransferase</keyword>
<dbReference type="GO" id="GO:0003779">
    <property type="term" value="F:actin binding"/>
    <property type="evidence" value="ECO:0007669"/>
    <property type="project" value="UniProtKB-KW"/>
</dbReference>
<dbReference type="PANTHER" id="PTHR13271:SF47">
    <property type="entry name" value="ACTIN-HISTIDINE N-METHYLTRANSFERASE"/>
    <property type="match status" value="1"/>
</dbReference>
<evidence type="ECO:0000313" key="11">
    <source>
        <dbReference type="WBParaSite" id="maker-uti_cns_0007144-snap-gene-0.9-mRNA-1"/>
    </source>
</evidence>
<keyword evidence="2" id="KW-0963">Cytoplasm</keyword>
<comment type="catalytic activity">
    <reaction evidence="7">
        <text>L-histidyl-[protein] + S-adenosyl-L-methionine = N(tele)-methyl-L-histidyl-[protein] + S-adenosyl-L-homocysteine + H(+)</text>
        <dbReference type="Rhea" id="RHEA:19369"/>
        <dbReference type="Rhea" id="RHEA-COMP:9745"/>
        <dbReference type="Rhea" id="RHEA-COMP:11600"/>
        <dbReference type="ChEBI" id="CHEBI:15378"/>
        <dbReference type="ChEBI" id="CHEBI:16367"/>
        <dbReference type="ChEBI" id="CHEBI:29979"/>
        <dbReference type="ChEBI" id="CHEBI:57856"/>
        <dbReference type="ChEBI" id="CHEBI:59789"/>
        <dbReference type="EC" id="2.1.1.85"/>
    </reaction>
</comment>
<protein>
    <recommendedName>
        <fullName evidence="7">protein-histidine N-methyltransferase</fullName>
        <ecNumber evidence="7">2.1.1.85</ecNumber>
    </recommendedName>
</protein>
<dbReference type="WBParaSite" id="maker-uti_cns_0007144-snap-gene-0.9-mRNA-1">
    <property type="protein sequence ID" value="maker-uti_cns_0007144-snap-gene-0.9-mRNA-1"/>
    <property type="gene ID" value="maker-uti_cns_0007144-snap-gene-0.9"/>
</dbReference>